<feature type="transmembrane region" description="Helical" evidence="2">
    <location>
        <begin position="66"/>
        <end position="92"/>
    </location>
</feature>
<keyword evidence="2" id="KW-0812">Transmembrane</keyword>
<evidence type="ECO:0000256" key="1">
    <source>
        <dbReference type="SAM" id="MobiDB-lite"/>
    </source>
</evidence>
<keyword evidence="4" id="KW-1185">Reference proteome</keyword>
<feature type="transmembrane region" description="Helical" evidence="2">
    <location>
        <begin position="225"/>
        <end position="247"/>
    </location>
</feature>
<feature type="transmembrane region" description="Helical" evidence="2">
    <location>
        <begin position="259"/>
        <end position="286"/>
    </location>
</feature>
<dbReference type="AlphaFoldDB" id="A0A9P5CIR7"/>
<proteinExistence type="predicted"/>
<gene>
    <name evidence="3" type="ORF">CFAM422_001861</name>
</gene>
<name>A0A9P5CIR7_9HYPO</name>
<dbReference type="Proteomes" id="UP000801864">
    <property type="component" value="Unassembled WGS sequence"/>
</dbReference>
<organism evidence="3 4">
    <name type="scientific">Trichoderma lentiforme</name>
    <dbReference type="NCBI Taxonomy" id="1567552"/>
    <lineage>
        <taxon>Eukaryota</taxon>
        <taxon>Fungi</taxon>
        <taxon>Dikarya</taxon>
        <taxon>Ascomycota</taxon>
        <taxon>Pezizomycotina</taxon>
        <taxon>Sordariomycetes</taxon>
        <taxon>Hypocreomycetidae</taxon>
        <taxon>Hypocreales</taxon>
        <taxon>Hypocreaceae</taxon>
        <taxon>Trichoderma</taxon>
    </lineage>
</organism>
<reference evidence="3 4" key="1">
    <citation type="submission" date="2018-06" db="EMBL/GenBank/DDBJ databases">
        <title>Genome analysis of cellulolytic fungus Trichoderma lentiforme CFAM-422.</title>
        <authorList>
            <person name="Steindorff A.S."/>
            <person name="Formighieri E.F."/>
            <person name="Midorikawa G.E.O."/>
            <person name="Tamietti M.S."/>
            <person name="Ramos E.Z."/>
            <person name="Silva A.S."/>
            <person name="Bon E.P.S."/>
            <person name="Mendes T.D."/>
            <person name="Damaso M.C.T."/>
            <person name="Favaro L.C.L."/>
        </authorList>
    </citation>
    <scope>NUCLEOTIDE SEQUENCE [LARGE SCALE GENOMIC DNA]</scope>
    <source>
        <strain evidence="3 4">CFAM-422</strain>
    </source>
</reference>
<keyword evidence="2" id="KW-0472">Membrane</keyword>
<evidence type="ECO:0000256" key="2">
    <source>
        <dbReference type="SAM" id="Phobius"/>
    </source>
</evidence>
<feature type="region of interest" description="Disordered" evidence="1">
    <location>
        <begin position="367"/>
        <end position="388"/>
    </location>
</feature>
<feature type="compositionally biased region" description="Polar residues" evidence="1">
    <location>
        <begin position="377"/>
        <end position="388"/>
    </location>
</feature>
<comment type="caution">
    <text evidence="3">The sequence shown here is derived from an EMBL/GenBank/DDBJ whole genome shotgun (WGS) entry which is preliminary data.</text>
</comment>
<protein>
    <submittedName>
        <fullName evidence="3">Uncharacterized protein</fullName>
    </submittedName>
</protein>
<sequence>MAYLKSISTVLEAVSVDCNFTTIEAFFDYATENELNITTEIEQCPNLCILTFGTGNPDLSGIGMMYAYSFQVALTIIFGPLLRGLDIFENFLPSGDFFMLRKLFRESIDVQSIFWESNGFLILASAVATLVRMGQHPTIFEIAEMQILNFVQLNSLLVIFFCLVHPIARWWQRFFQFLLGFTLATAALSQSQLSGHSETDWLQASLGCQNEPAFRKITPVPYNKAVVYAAAGLCIISFLAQTATTVFPRIKQRPSLRRVLTVMAIVWGLLTTLSLVGMIWGLVKLWGQRGELIKVAGTDFEDNEWGFGQVAALFTWLPIPVEISYKLNDWMKERSSTWYRFQASIAPYGESKNGEKQGEHIAMAPATTATKGGVFTQAHSQDSGDGSV</sequence>
<dbReference type="EMBL" id="QLNT01000002">
    <property type="protein sequence ID" value="KAF3076623.1"/>
    <property type="molecule type" value="Genomic_DNA"/>
</dbReference>
<keyword evidence="2" id="KW-1133">Transmembrane helix</keyword>
<feature type="transmembrane region" description="Helical" evidence="2">
    <location>
        <begin position="113"/>
        <end position="135"/>
    </location>
</feature>
<feature type="transmembrane region" description="Helical" evidence="2">
    <location>
        <begin position="147"/>
        <end position="167"/>
    </location>
</feature>
<accession>A0A9P5CIR7</accession>
<evidence type="ECO:0000313" key="3">
    <source>
        <dbReference type="EMBL" id="KAF3076623.1"/>
    </source>
</evidence>
<evidence type="ECO:0000313" key="4">
    <source>
        <dbReference type="Proteomes" id="UP000801864"/>
    </source>
</evidence>